<evidence type="ECO:0000259" key="1">
    <source>
        <dbReference type="Pfam" id="PF00266"/>
    </source>
</evidence>
<dbReference type="Pfam" id="PF00266">
    <property type="entry name" value="Aminotran_5"/>
    <property type="match status" value="1"/>
</dbReference>
<feature type="domain" description="Aminotransferase class V" evidence="1">
    <location>
        <begin position="123"/>
        <end position="442"/>
    </location>
</feature>
<dbReference type="Gene3D" id="3.40.640.10">
    <property type="entry name" value="Type I PLP-dependent aspartate aminotransferase-like (Major domain)"/>
    <property type="match status" value="1"/>
</dbReference>
<protein>
    <submittedName>
        <fullName evidence="2">Selenocysteine lyase/Cysteine desulfurase</fullName>
    </submittedName>
</protein>
<evidence type="ECO:0000313" key="3">
    <source>
        <dbReference type="Proteomes" id="UP000190285"/>
    </source>
</evidence>
<gene>
    <name evidence="2" type="ORF">SAMN02194393_00101</name>
</gene>
<dbReference type="PANTHER" id="PTHR43586">
    <property type="entry name" value="CYSTEINE DESULFURASE"/>
    <property type="match status" value="1"/>
</dbReference>
<accession>A0A1T5IAI0</accession>
<dbReference type="EMBL" id="FUZT01000001">
    <property type="protein sequence ID" value="SKC35962.1"/>
    <property type="molecule type" value="Genomic_DNA"/>
</dbReference>
<reference evidence="2 3" key="1">
    <citation type="submission" date="2017-02" db="EMBL/GenBank/DDBJ databases">
        <authorList>
            <person name="Peterson S.W."/>
        </authorList>
    </citation>
    <scope>NUCLEOTIDE SEQUENCE [LARGE SCALE GENOMIC DNA]</scope>
    <source>
        <strain evidence="2 3">M1</strain>
    </source>
</reference>
<organism evidence="2 3">
    <name type="scientific">Maledivibacter halophilus</name>
    <dbReference type="NCBI Taxonomy" id="36842"/>
    <lineage>
        <taxon>Bacteria</taxon>
        <taxon>Bacillati</taxon>
        <taxon>Bacillota</taxon>
        <taxon>Clostridia</taxon>
        <taxon>Peptostreptococcales</taxon>
        <taxon>Caminicellaceae</taxon>
        <taxon>Maledivibacter</taxon>
    </lineage>
</organism>
<dbReference type="Proteomes" id="UP000190285">
    <property type="component" value="Unassembled WGS sequence"/>
</dbReference>
<dbReference type="AlphaFoldDB" id="A0A1T5IAI0"/>
<dbReference type="STRING" id="36842.SAMN02194393_00101"/>
<sequence>MRKFYTAQDVASCASKGESVIAINREDVVTSVAKEAAAKEGIKFVYKDETSQTNIGNSSLVQQYTPKSTLVNTTYKIETPNYEQVKTLPYNGLITEAEVDKWREEFPILKNVAHLGNCSQSAQSKRVLDGINRYLENWGGIGMDWDSWCQEVDEAKAEFAKLINADPEEIAVASSVSDLVSSIANSLDYTGKRKKVVITDAEFPTVAYIWLANQRYGAKVDFVSVNENHQIDISEYERYIDENTLLTSITQVYYLNGFKQDISRIAEIAHSKGSLILVDAYQSLGTDPVDVKAMNIDILVSGCLKYLFGIPGIAFMYVNKKLVQDLKPSVTGWFSQTNPFLFQTRYLDWANKASRFDTGTPPVLNAYACKAGLEIINEVGDRRIKDRIDMLSAHALKGVIARGLTTWSPFDVSMKGGTTAIQCGHKVDSHTMEGLLRKRNIIGSGRGDVIRIAPHFYTKPDEIDYALDSIKDILEGR</sequence>
<dbReference type="PANTHER" id="PTHR43586:SF15">
    <property type="entry name" value="BLR3095 PROTEIN"/>
    <property type="match status" value="1"/>
</dbReference>
<dbReference type="RefSeq" id="WP_208984955.1">
    <property type="nucleotide sequence ID" value="NZ_FUZT01000001.1"/>
</dbReference>
<proteinExistence type="predicted"/>
<dbReference type="InterPro" id="IPR015422">
    <property type="entry name" value="PyrdxlP-dep_Trfase_small"/>
</dbReference>
<dbReference type="InterPro" id="IPR015424">
    <property type="entry name" value="PyrdxlP-dep_Trfase"/>
</dbReference>
<dbReference type="InterPro" id="IPR000192">
    <property type="entry name" value="Aminotrans_V_dom"/>
</dbReference>
<evidence type="ECO:0000313" key="2">
    <source>
        <dbReference type="EMBL" id="SKC35962.1"/>
    </source>
</evidence>
<dbReference type="SUPFAM" id="SSF53383">
    <property type="entry name" value="PLP-dependent transferases"/>
    <property type="match status" value="1"/>
</dbReference>
<keyword evidence="2" id="KW-0456">Lyase</keyword>
<name>A0A1T5IAI0_9FIRM</name>
<dbReference type="Gene3D" id="3.90.1150.10">
    <property type="entry name" value="Aspartate Aminotransferase, domain 1"/>
    <property type="match status" value="1"/>
</dbReference>
<dbReference type="InterPro" id="IPR015421">
    <property type="entry name" value="PyrdxlP-dep_Trfase_major"/>
</dbReference>
<keyword evidence="3" id="KW-1185">Reference proteome</keyword>
<dbReference type="GO" id="GO:0016829">
    <property type="term" value="F:lyase activity"/>
    <property type="evidence" value="ECO:0007669"/>
    <property type="project" value="UniProtKB-KW"/>
</dbReference>